<protein>
    <submittedName>
        <fullName evidence="1">Uncharacterized protein</fullName>
    </submittedName>
</protein>
<organism evidence="1 2">
    <name type="scientific">Corynebacterium kalidii</name>
    <dbReference type="NCBI Taxonomy" id="2931982"/>
    <lineage>
        <taxon>Bacteria</taxon>
        <taxon>Bacillati</taxon>
        <taxon>Actinomycetota</taxon>
        <taxon>Actinomycetes</taxon>
        <taxon>Mycobacteriales</taxon>
        <taxon>Corynebacteriaceae</taxon>
        <taxon>Corynebacterium</taxon>
    </lineage>
</organism>
<reference evidence="1" key="1">
    <citation type="submission" date="2022-04" db="EMBL/GenBank/DDBJ databases">
        <title>Corynebacterium kalidii LD5P10.</title>
        <authorList>
            <person name="Sun J.Q."/>
        </authorList>
    </citation>
    <scope>NUCLEOTIDE SEQUENCE</scope>
    <source>
        <strain evidence="1">LD5P10</strain>
    </source>
</reference>
<dbReference type="EMBL" id="JALIEA010000017">
    <property type="protein sequence ID" value="MCJ7859244.1"/>
    <property type="molecule type" value="Genomic_DNA"/>
</dbReference>
<sequence length="267" mass="28660">MTTCTRPRCDRKVKSGHAYCHRHLYSEGIFKPRVPVGPIRDHLQRCVEQGATLNTIARAVGVPPVTVYQAAGSYTDYRDQVGIAHDVAVKLMRATPDMAGHVPAWPYVRRVRALRAAGHDLATIADGLGISLCAVSHMSAAKYQQVTIATAEKIRAGYETMSAWPAGSITTRILAYGWAPPMLWDDIDDPDEDHEVPAGSVHVSGPVLAAVGVLDTAYGRPGTAQATGVSQALLRHFVAGSRPHTSLDTARSILRAAARVQRQAVAA</sequence>
<comment type="caution">
    <text evidence="1">The sequence shown here is derived from an EMBL/GenBank/DDBJ whole genome shotgun (WGS) entry which is preliminary data.</text>
</comment>
<proteinExistence type="predicted"/>
<dbReference type="AlphaFoldDB" id="A0A9X2B2M3"/>
<dbReference type="Proteomes" id="UP001139207">
    <property type="component" value="Unassembled WGS sequence"/>
</dbReference>
<evidence type="ECO:0000313" key="1">
    <source>
        <dbReference type="EMBL" id="MCJ7859244.1"/>
    </source>
</evidence>
<keyword evidence="2" id="KW-1185">Reference proteome</keyword>
<evidence type="ECO:0000313" key="2">
    <source>
        <dbReference type="Proteomes" id="UP001139207"/>
    </source>
</evidence>
<name>A0A9X2B2M3_9CORY</name>
<dbReference type="RefSeq" id="WP_244804974.1">
    <property type="nucleotide sequence ID" value="NZ_JALIEA010000017.1"/>
</dbReference>
<gene>
    <name evidence="1" type="ORF">MUN33_11060</name>
</gene>
<accession>A0A9X2B2M3</accession>